<organism evidence="2 3">
    <name type="scientific">Tanacetum coccineum</name>
    <dbReference type="NCBI Taxonomy" id="301880"/>
    <lineage>
        <taxon>Eukaryota</taxon>
        <taxon>Viridiplantae</taxon>
        <taxon>Streptophyta</taxon>
        <taxon>Embryophyta</taxon>
        <taxon>Tracheophyta</taxon>
        <taxon>Spermatophyta</taxon>
        <taxon>Magnoliopsida</taxon>
        <taxon>eudicotyledons</taxon>
        <taxon>Gunneridae</taxon>
        <taxon>Pentapetalae</taxon>
        <taxon>asterids</taxon>
        <taxon>campanulids</taxon>
        <taxon>Asterales</taxon>
        <taxon>Asteraceae</taxon>
        <taxon>Asteroideae</taxon>
        <taxon>Anthemideae</taxon>
        <taxon>Anthemidinae</taxon>
        <taxon>Tanacetum</taxon>
    </lineage>
</organism>
<feature type="region of interest" description="Disordered" evidence="1">
    <location>
        <begin position="14"/>
        <end position="36"/>
    </location>
</feature>
<reference evidence="2" key="2">
    <citation type="submission" date="2022-01" db="EMBL/GenBank/DDBJ databases">
        <authorList>
            <person name="Yamashiro T."/>
            <person name="Shiraishi A."/>
            <person name="Satake H."/>
            <person name="Nakayama K."/>
        </authorList>
    </citation>
    <scope>NUCLEOTIDE SEQUENCE</scope>
</reference>
<dbReference type="Proteomes" id="UP001151760">
    <property type="component" value="Unassembled WGS sequence"/>
</dbReference>
<keyword evidence="3" id="KW-1185">Reference proteome</keyword>
<evidence type="ECO:0000313" key="2">
    <source>
        <dbReference type="EMBL" id="GJT27963.1"/>
    </source>
</evidence>
<protein>
    <submittedName>
        <fullName evidence="2">Uncharacterized protein</fullName>
    </submittedName>
</protein>
<sequence>MTWENISIEVSKQISPKVNSEPSIESLPKDDFDDDDDLFEMDSNNDEWKRILYGEDFERMDFDSEKIKVFDKSSSNVFKSLSDELEPGGSSHVEGNDLDFHVGDVLFSTINEDKIFKPGIFDKDTFKDKSSKELAPSKALLTFDVFDPLHPPLMDFHNTKAFSGFIFSLLKIFSKKFVEPGMKNAMVYLSCLVWGGFHLLEFLHHCYYPP</sequence>
<reference evidence="2" key="1">
    <citation type="journal article" date="2022" name="Int. J. Mol. Sci.">
        <title>Draft Genome of Tanacetum Coccineum: Genomic Comparison of Closely Related Tanacetum-Family Plants.</title>
        <authorList>
            <person name="Yamashiro T."/>
            <person name="Shiraishi A."/>
            <person name="Nakayama K."/>
            <person name="Satake H."/>
        </authorList>
    </citation>
    <scope>NUCLEOTIDE SEQUENCE</scope>
</reference>
<feature type="compositionally biased region" description="Polar residues" evidence="1">
    <location>
        <begin position="14"/>
        <end position="23"/>
    </location>
</feature>
<evidence type="ECO:0000313" key="3">
    <source>
        <dbReference type="Proteomes" id="UP001151760"/>
    </source>
</evidence>
<accession>A0ABQ5CNR2</accession>
<gene>
    <name evidence="2" type="ORF">Tco_0908238</name>
</gene>
<proteinExistence type="predicted"/>
<dbReference type="EMBL" id="BQNB010014422">
    <property type="protein sequence ID" value="GJT27963.1"/>
    <property type="molecule type" value="Genomic_DNA"/>
</dbReference>
<evidence type="ECO:0000256" key="1">
    <source>
        <dbReference type="SAM" id="MobiDB-lite"/>
    </source>
</evidence>
<name>A0ABQ5CNR2_9ASTR</name>
<comment type="caution">
    <text evidence="2">The sequence shown here is derived from an EMBL/GenBank/DDBJ whole genome shotgun (WGS) entry which is preliminary data.</text>
</comment>